<evidence type="ECO:0000256" key="3">
    <source>
        <dbReference type="ARBA" id="ARBA00012663"/>
    </source>
</evidence>
<keyword evidence="4" id="KW-0378">Hydrolase</keyword>
<dbReference type="PANTHER" id="PTHR22600:SF21">
    <property type="entry name" value="BETA-HEXOSAMINIDASE A"/>
    <property type="match status" value="1"/>
</dbReference>
<dbReference type="AlphaFoldDB" id="A0A7J6M183"/>
<dbReference type="GO" id="GO:0030203">
    <property type="term" value="P:glycosaminoglycan metabolic process"/>
    <property type="evidence" value="ECO:0007669"/>
    <property type="project" value="TreeGrafter"/>
</dbReference>
<dbReference type="GO" id="GO:0016020">
    <property type="term" value="C:membrane"/>
    <property type="evidence" value="ECO:0007669"/>
    <property type="project" value="TreeGrafter"/>
</dbReference>
<accession>A0A7J6M183</accession>
<sequence length="465" mass="51737">MSKLGRIRALILAVLIGSVLWSVVFLAHFNKNSLRIADNVAQFGPVCEVCTADQADLLWRRYNRSCSERLDPPLPRFAITLKSPSQPFNTSNEEFEVTRAAGRDANIIAKGFQGALRALDAACGAAPEFVRKTPAPRALPYRGLLLDISHVFLSVTELMRILEFASKEAGLNVIHLHITDNQCFGIELDDAPELAHQSRGACNRGSKVRGYYTRNELKDLSKVAASMGVVIMIELDIPGHAGAWKMSHPEHVVQDYLDPESGSMWQLLSTVLTELDDVLPVTPLRTELPLGLHLGGDEVSNSRAYRAFEAKLKNYRPRHIQTHNLRWEESLLVGGVEENDIVTVWKSYEMAGRILLEDVVAQGFKAINMCLSRLYLDAKFQPTVQAIGKFDAFRSGSQTPGRNGRLIGKDREHLVIGAAVSCWGECMTDLAKDLSGERAYADFWDLVREAGNNFWHTERPSQRGA</sequence>
<name>A0A7J6M183_PEROL</name>
<evidence type="ECO:0000313" key="9">
    <source>
        <dbReference type="Proteomes" id="UP000570595"/>
    </source>
</evidence>
<feature type="domain" description="Glycoside hydrolase family 20 catalytic" evidence="6">
    <location>
        <begin position="140"/>
        <end position="302"/>
    </location>
</feature>
<dbReference type="InterPro" id="IPR025705">
    <property type="entry name" value="Beta_hexosaminidase_sua/sub"/>
</dbReference>
<evidence type="ECO:0000313" key="8">
    <source>
        <dbReference type="EMBL" id="KAF4671662.1"/>
    </source>
</evidence>
<evidence type="ECO:0000256" key="2">
    <source>
        <dbReference type="ARBA" id="ARBA00006285"/>
    </source>
</evidence>
<proteinExistence type="inferred from homology"/>
<feature type="active site" description="Proton donor" evidence="5">
    <location>
        <position position="298"/>
    </location>
</feature>
<gene>
    <name evidence="8" type="ORF">FOL46_010029</name>
    <name evidence="7" type="ORF">FOZ61_011109</name>
</gene>
<dbReference type="SUPFAM" id="SSF51445">
    <property type="entry name" value="(Trans)glycosidases"/>
    <property type="match status" value="1"/>
</dbReference>
<dbReference type="EMBL" id="JABAHT010000099">
    <property type="protein sequence ID" value="KAF4665234.1"/>
    <property type="molecule type" value="Genomic_DNA"/>
</dbReference>
<comment type="similarity">
    <text evidence="2">Belongs to the glycosyl hydrolase 20 family.</text>
</comment>
<dbReference type="OrthoDB" id="419488at2759"/>
<dbReference type="GO" id="GO:0005975">
    <property type="term" value="P:carbohydrate metabolic process"/>
    <property type="evidence" value="ECO:0007669"/>
    <property type="project" value="InterPro"/>
</dbReference>
<protein>
    <recommendedName>
        <fullName evidence="3">beta-N-acetylhexosaminidase</fullName>
        <ecNumber evidence="3">3.2.1.52</ecNumber>
    </recommendedName>
</protein>
<evidence type="ECO:0000313" key="10">
    <source>
        <dbReference type="Proteomes" id="UP000572268"/>
    </source>
</evidence>
<evidence type="ECO:0000256" key="4">
    <source>
        <dbReference type="ARBA" id="ARBA00022801"/>
    </source>
</evidence>
<feature type="domain" description="Glycoside hydrolase family 20 catalytic" evidence="6">
    <location>
        <begin position="321"/>
        <end position="429"/>
    </location>
</feature>
<evidence type="ECO:0000256" key="1">
    <source>
        <dbReference type="ARBA" id="ARBA00001231"/>
    </source>
</evidence>
<dbReference type="PANTHER" id="PTHR22600">
    <property type="entry name" value="BETA-HEXOSAMINIDASE"/>
    <property type="match status" value="1"/>
</dbReference>
<dbReference type="EMBL" id="JABANN010000099">
    <property type="protein sequence ID" value="KAF4671662.1"/>
    <property type="molecule type" value="Genomic_DNA"/>
</dbReference>
<evidence type="ECO:0000313" key="7">
    <source>
        <dbReference type="EMBL" id="KAF4665234.1"/>
    </source>
</evidence>
<evidence type="ECO:0000259" key="6">
    <source>
        <dbReference type="Pfam" id="PF00728"/>
    </source>
</evidence>
<dbReference type="Gene3D" id="3.20.20.80">
    <property type="entry name" value="Glycosidases"/>
    <property type="match status" value="1"/>
</dbReference>
<dbReference type="Proteomes" id="UP000570595">
    <property type="component" value="Unassembled WGS sequence"/>
</dbReference>
<comment type="catalytic activity">
    <reaction evidence="1">
        <text>Hydrolysis of terminal non-reducing N-acetyl-D-hexosamine residues in N-acetyl-beta-D-hexosaminides.</text>
        <dbReference type="EC" id="3.2.1.52"/>
    </reaction>
</comment>
<dbReference type="PRINTS" id="PR00738">
    <property type="entry name" value="GLHYDRLASE20"/>
</dbReference>
<reference evidence="9 10" key="1">
    <citation type="submission" date="2020-04" db="EMBL/GenBank/DDBJ databases">
        <title>Perkinsus olseni comparative genomics.</title>
        <authorList>
            <person name="Bogema D.R."/>
        </authorList>
    </citation>
    <scope>NUCLEOTIDE SEQUENCE [LARGE SCALE GENOMIC DNA]</scope>
    <source>
        <strain evidence="7">ATCC PRA-179</strain>
        <strain evidence="8">ATCC PRA-31</strain>
    </source>
</reference>
<dbReference type="InterPro" id="IPR015883">
    <property type="entry name" value="Glyco_hydro_20_cat"/>
</dbReference>
<dbReference type="InterPro" id="IPR017853">
    <property type="entry name" value="GH"/>
</dbReference>
<comment type="caution">
    <text evidence="7">The sequence shown here is derived from an EMBL/GenBank/DDBJ whole genome shotgun (WGS) entry which is preliminary data.</text>
</comment>
<dbReference type="Pfam" id="PF00728">
    <property type="entry name" value="Glyco_hydro_20"/>
    <property type="match status" value="2"/>
</dbReference>
<dbReference type="EC" id="3.2.1.52" evidence="3"/>
<dbReference type="GO" id="GO:0004563">
    <property type="term" value="F:beta-N-acetylhexosaminidase activity"/>
    <property type="evidence" value="ECO:0007669"/>
    <property type="project" value="UniProtKB-EC"/>
</dbReference>
<evidence type="ECO:0000256" key="5">
    <source>
        <dbReference type="PIRSR" id="PIRSR625705-1"/>
    </source>
</evidence>
<dbReference type="Proteomes" id="UP000572268">
    <property type="component" value="Unassembled WGS sequence"/>
</dbReference>
<organism evidence="7 9">
    <name type="scientific">Perkinsus olseni</name>
    <name type="common">Perkinsus atlanticus</name>
    <dbReference type="NCBI Taxonomy" id="32597"/>
    <lineage>
        <taxon>Eukaryota</taxon>
        <taxon>Sar</taxon>
        <taxon>Alveolata</taxon>
        <taxon>Perkinsozoa</taxon>
        <taxon>Perkinsea</taxon>
        <taxon>Perkinsida</taxon>
        <taxon>Perkinsidae</taxon>
        <taxon>Perkinsus</taxon>
    </lineage>
</organism>